<evidence type="ECO:0000256" key="2">
    <source>
        <dbReference type="RuleBase" id="RU362039"/>
    </source>
</evidence>
<dbReference type="InterPro" id="IPR000979">
    <property type="entry name" value="Phosphodiesterase_MJ0936/Vps29"/>
</dbReference>
<protein>
    <recommendedName>
        <fullName evidence="2">Phosphoesterase</fullName>
        <ecNumber evidence="2">3.1.4.-</ecNumber>
    </recommendedName>
</protein>
<dbReference type="EMBL" id="JBHUFF010000018">
    <property type="protein sequence ID" value="MFD1800159.1"/>
    <property type="molecule type" value="Genomic_DNA"/>
</dbReference>
<evidence type="ECO:0000259" key="3">
    <source>
        <dbReference type="Pfam" id="PF12850"/>
    </source>
</evidence>
<evidence type="ECO:0000256" key="1">
    <source>
        <dbReference type="ARBA" id="ARBA00008950"/>
    </source>
</evidence>
<feature type="domain" description="Calcineurin-like phosphoesterase" evidence="3">
    <location>
        <begin position="14"/>
        <end position="159"/>
    </location>
</feature>
<dbReference type="CDD" id="cd00841">
    <property type="entry name" value="MPP_YfcE"/>
    <property type="match status" value="1"/>
</dbReference>
<comment type="similarity">
    <text evidence="1 2">Belongs to the metallophosphoesterase superfamily. YfcE family.</text>
</comment>
<organism evidence="4 5">
    <name type="scientific">Carnobacterium antarcticum</name>
    <dbReference type="NCBI Taxonomy" id="2126436"/>
    <lineage>
        <taxon>Bacteria</taxon>
        <taxon>Bacillati</taxon>
        <taxon>Bacillota</taxon>
        <taxon>Bacilli</taxon>
        <taxon>Lactobacillales</taxon>
        <taxon>Carnobacteriaceae</taxon>
        <taxon>Carnobacterium</taxon>
    </lineage>
</organism>
<proteinExistence type="inferred from homology"/>
<dbReference type="EC" id="3.1.4.-" evidence="2"/>
<keyword evidence="2" id="KW-0479">Metal-binding</keyword>
<keyword evidence="5" id="KW-1185">Reference proteome</keyword>
<dbReference type="PANTHER" id="PTHR11124">
    <property type="entry name" value="VACUOLAR SORTING PROTEIN VPS29"/>
    <property type="match status" value="1"/>
</dbReference>
<dbReference type="InterPro" id="IPR041802">
    <property type="entry name" value="MPP_YfcE"/>
</dbReference>
<dbReference type="NCBIfam" id="TIGR00040">
    <property type="entry name" value="yfcE"/>
    <property type="match status" value="1"/>
</dbReference>
<dbReference type="Pfam" id="PF12850">
    <property type="entry name" value="Metallophos_2"/>
    <property type="match status" value="1"/>
</dbReference>
<dbReference type="Gene3D" id="3.60.21.10">
    <property type="match status" value="1"/>
</dbReference>
<name>A0ABW4NP09_9LACT</name>
<dbReference type="RefSeq" id="WP_231726740.1">
    <property type="nucleotide sequence ID" value="NZ_JBHSQC010000006.1"/>
</dbReference>
<reference evidence="5" key="1">
    <citation type="journal article" date="2019" name="Int. J. Syst. Evol. Microbiol.">
        <title>The Global Catalogue of Microorganisms (GCM) 10K type strain sequencing project: providing services to taxonomists for standard genome sequencing and annotation.</title>
        <authorList>
            <consortium name="The Broad Institute Genomics Platform"/>
            <consortium name="The Broad Institute Genome Sequencing Center for Infectious Disease"/>
            <person name="Wu L."/>
            <person name="Ma J."/>
        </authorList>
    </citation>
    <scope>NUCLEOTIDE SEQUENCE [LARGE SCALE GENOMIC DNA]</scope>
    <source>
        <strain evidence="5">KCTC 42143</strain>
    </source>
</reference>
<evidence type="ECO:0000313" key="4">
    <source>
        <dbReference type="EMBL" id="MFD1800159.1"/>
    </source>
</evidence>
<dbReference type="SUPFAM" id="SSF56300">
    <property type="entry name" value="Metallo-dependent phosphatases"/>
    <property type="match status" value="1"/>
</dbReference>
<comment type="cofactor">
    <cofactor evidence="2">
        <name>a divalent metal cation</name>
        <dbReference type="ChEBI" id="CHEBI:60240"/>
    </cofactor>
</comment>
<comment type="caution">
    <text evidence="4">The sequence shown here is derived from an EMBL/GenBank/DDBJ whole genome shotgun (WGS) entry which is preliminary data.</text>
</comment>
<evidence type="ECO:0000313" key="5">
    <source>
        <dbReference type="Proteomes" id="UP001597285"/>
    </source>
</evidence>
<dbReference type="Proteomes" id="UP001597285">
    <property type="component" value="Unassembled WGS sequence"/>
</dbReference>
<dbReference type="InterPro" id="IPR024654">
    <property type="entry name" value="Calcineurin-like_PHP_lpxH"/>
</dbReference>
<gene>
    <name evidence="4" type="ORF">ACFSBK_09920</name>
</gene>
<sequence length="184" mass="21014">MDKKLAEWMRWIRMKVLVVSDSHGDRDILVELINRYKGKVDAMIHCGDSELATTDSVWEEMMSVKGNMDFDEPYLPSRVEEIDGERILWVHGHLHDVKNSMQTLLTAAKEAQVKLAFFGHTHELGVEMVDGMVLLNPGSILLPRGAYPLKTYAIVEASKEAVKVTYYDRKNHPIGELEQTFSRI</sequence>
<dbReference type="InterPro" id="IPR029052">
    <property type="entry name" value="Metallo-depent_PP-like"/>
</dbReference>
<accession>A0ABW4NP09</accession>